<dbReference type="EMBL" id="JACHIV010000001">
    <property type="protein sequence ID" value="MBB5071678.1"/>
    <property type="molecule type" value="Genomic_DNA"/>
</dbReference>
<dbReference type="GO" id="GO:0004867">
    <property type="term" value="F:serine-type endopeptidase inhibitor activity"/>
    <property type="evidence" value="ECO:0007669"/>
    <property type="project" value="UniProtKB-KW"/>
</dbReference>
<accession>A0A840NMY5</accession>
<dbReference type="AlphaFoldDB" id="A0A840NMY5"/>
<sequence length="118" mass="12386">MAALLLTPAMANATATTSHLTLTIASKNRAEEPRTVQLRCEPTGGTHPKAAEACKTLLAAGGNFDQIGQSQTGAQCTMVLRPVIASAHGTWQGKPVHFDKEFGNSCQATSNLGTVFDF</sequence>
<keyword evidence="4" id="KW-0646">Protease inhibitor</keyword>
<gene>
    <name evidence="8" type="ORF">BJ969_004766</name>
</gene>
<comment type="caution">
    <text evidence="8">The sequence shown here is derived from an EMBL/GenBank/DDBJ whole genome shotgun (WGS) entry which is preliminary data.</text>
</comment>
<protein>
    <recommendedName>
        <fullName evidence="7">Subtilisin inhibitor domain-containing protein</fullName>
    </recommendedName>
</protein>
<dbReference type="RefSeq" id="WP_184482187.1">
    <property type="nucleotide sequence ID" value="NZ_JACHIV010000001.1"/>
</dbReference>
<feature type="domain" description="Subtilisin inhibitor" evidence="7">
    <location>
        <begin position="17"/>
        <end position="104"/>
    </location>
</feature>
<organism evidence="8 9">
    <name type="scientific">Saccharopolyspora gloriosae</name>
    <dbReference type="NCBI Taxonomy" id="455344"/>
    <lineage>
        <taxon>Bacteria</taxon>
        <taxon>Bacillati</taxon>
        <taxon>Actinomycetota</taxon>
        <taxon>Actinomycetes</taxon>
        <taxon>Pseudonocardiales</taxon>
        <taxon>Pseudonocardiaceae</taxon>
        <taxon>Saccharopolyspora</taxon>
    </lineage>
</organism>
<evidence type="ECO:0000256" key="3">
    <source>
        <dbReference type="ARBA" id="ARBA00022525"/>
    </source>
</evidence>
<keyword evidence="6" id="KW-1015">Disulfide bond</keyword>
<evidence type="ECO:0000256" key="5">
    <source>
        <dbReference type="ARBA" id="ARBA00022900"/>
    </source>
</evidence>
<dbReference type="SUPFAM" id="SSF55399">
    <property type="entry name" value="Subtilisin inhibitor"/>
    <property type="match status" value="1"/>
</dbReference>
<evidence type="ECO:0000313" key="9">
    <source>
        <dbReference type="Proteomes" id="UP000580474"/>
    </source>
</evidence>
<evidence type="ECO:0000256" key="4">
    <source>
        <dbReference type="ARBA" id="ARBA00022690"/>
    </source>
</evidence>
<comment type="similarity">
    <text evidence="2">Belongs to the protease inhibitor I16 (SSI) family.</text>
</comment>
<comment type="subcellular location">
    <subcellularLocation>
        <location evidence="1">Secreted</location>
    </subcellularLocation>
</comment>
<keyword evidence="9" id="KW-1185">Reference proteome</keyword>
<dbReference type="InterPro" id="IPR036819">
    <property type="entry name" value="Subtilisin_inhibitor-like_sf"/>
</dbReference>
<keyword evidence="5" id="KW-0722">Serine protease inhibitor</keyword>
<proteinExistence type="inferred from homology"/>
<dbReference type="Pfam" id="PF00720">
    <property type="entry name" value="SSI"/>
    <property type="match status" value="1"/>
</dbReference>
<evidence type="ECO:0000256" key="6">
    <source>
        <dbReference type="ARBA" id="ARBA00023157"/>
    </source>
</evidence>
<evidence type="ECO:0000256" key="2">
    <source>
        <dbReference type="ARBA" id="ARBA00010472"/>
    </source>
</evidence>
<reference evidence="8 9" key="1">
    <citation type="submission" date="2020-08" db="EMBL/GenBank/DDBJ databases">
        <title>Sequencing the genomes of 1000 actinobacteria strains.</title>
        <authorList>
            <person name="Klenk H.-P."/>
        </authorList>
    </citation>
    <scope>NUCLEOTIDE SEQUENCE [LARGE SCALE GENOMIC DNA]</scope>
    <source>
        <strain evidence="8 9">DSM 45582</strain>
    </source>
</reference>
<evidence type="ECO:0000256" key="1">
    <source>
        <dbReference type="ARBA" id="ARBA00004613"/>
    </source>
</evidence>
<dbReference type="Gene3D" id="3.30.350.10">
    <property type="entry name" value="Subtilisin inhibitor-like"/>
    <property type="match status" value="1"/>
</dbReference>
<evidence type="ECO:0000313" key="8">
    <source>
        <dbReference type="EMBL" id="MBB5071678.1"/>
    </source>
</evidence>
<dbReference type="Proteomes" id="UP000580474">
    <property type="component" value="Unassembled WGS sequence"/>
</dbReference>
<keyword evidence="3" id="KW-0964">Secreted</keyword>
<name>A0A840NMY5_9PSEU</name>
<evidence type="ECO:0000259" key="7">
    <source>
        <dbReference type="Pfam" id="PF00720"/>
    </source>
</evidence>
<dbReference type="GO" id="GO:0005576">
    <property type="term" value="C:extracellular region"/>
    <property type="evidence" value="ECO:0007669"/>
    <property type="project" value="UniProtKB-SubCell"/>
</dbReference>
<dbReference type="InterPro" id="IPR023549">
    <property type="entry name" value="Subtilisin_inhibitor"/>
</dbReference>